<keyword evidence="1" id="KW-0408">Iron</keyword>
<reference evidence="3 4" key="1">
    <citation type="submission" date="2024-09" db="EMBL/GenBank/DDBJ databases">
        <authorList>
            <person name="Sun Q."/>
            <person name="Mori K."/>
        </authorList>
    </citation>
    <scope>NUCLEOTIDE SEQUENCE [LARGE SCALE GENOMIC DNA]</scope>
    <source>
        <strain evidence="3 4">JCM 3307</strain>
    </source>
</reference>
<dbReference type="InterPro" id="IPR007167">
    <property type="entry name" value="Fe-transptr_FeoA-like"/>
</dbReference>
<dbReference type="RefSeq" id="WP_223103784.1">
    <property type="nucleotide sequence ID" value="NZ_JBHMCA010000042.1"/>
</dbReference>
<dbReference type="Proteomes" id="UP001589608">
    <property type="component" value="Unassembled WGS sequence"/>
</dbReference>
<feature type="domain" description="Ferrous iron transporter FeoA-like" evidence="2">
    <location>
        <begin position="1"/>
        <end position="74"/>
    </location>
</feature>
<evidence type="ECO:0000313" key="4">
    <source>
        <dbReference type="Proteomes" id="UP001589608"/>
    </source>
</evidence>
<evidence type="ECO:0000313" key="3">
    <source>
        <dbReference type="EMBL" id="MFB9445422.1"/>
    </source>
</evidence>
<evidence type="ECO:0000256" key="1">
    <source>
        <dbReference type="ARBA" id="ARBA00023004"/>
    </source>
</evidence>
<dbReference type="InterPro" id="IPR052713">
    <property type="entry name" value="FeoA"/>
</dbReference>
<comment type="caution">
    <text evidence="3">The sequence shown here is derived from an EMBL/GenBank/DDBJ whole genome shotgun (WGS) entry which is preliminary data.</text>
</comment>
<sequence>MLADFAPGRRATVLGMTADAPPAVARRLEDLGLTSGTTVEVVRRAPLRDPVVYRVKDYELCLRRAQAACVLALEIA</sequence>
<protein>
    <submittedName>
        <fullName evidence="3">Ferrous iron transport protein A</fullName>
    </submittedName>
</protein>
<keyword evidence="4" id="KW-1185">Reference proteome</keyword>
<proteinExistence type="predicted"/>
<dbReference type="SUPFAM" id="SSF50037">
    <property type="entry name" value="C-terminal domain of transcriptional repressors"/>
    <property type="match status" value="1"/>
</dbReference>
<dbReference type="Pfam" id="PF04023">
    <property type="entry name" value="FeoA"/>
    <property type="match status" value="1"/>
</dbReference>
<dbReference type="InterPro" id="IPR008988">
    <property type="entry name" value="Transcriptional_repressor_C"/>
</dbReference>
<name>A0ABV5M9B9_9ACTN</name>
<accession>A0ABV5M9B9</accession>
<dbReference type="EMBL" id="JBHMCA010000042">
    <property type="protein sequence ID" value="MFB9445422.1"/>
    <property type="molecule type" value="Genomic_DNA"/>
</dbReference>
<dbReference type="SMART" id="SM00899">
    <property type="entry name" value="FeoA"/>
    <property type="match status" value="1"/>
</dbReference>
<evidence type="ECO:0000259" key="2">
    <source>
        <dbReference type="SMART" id="SM00899"/>
    </source>
</evidence>
<gene>
    <name evidence="3" type="ORF">ACFFTR_20295</name>
</gene>
<dbReference type="InterPro" id="IPR038157">
    <property type="entry name" value="FeoA_core_dom"/>
</dbReference>
<dbReference type="PANTHER" id="PTHR42954">
    <property type="entry name" value="FE(2+) TRANSPORT PROTEIN A"/>
    <property type="match status" value="1"/>
</dbReference>
<organism evidence="3 4">
    <name type="scientific">Dactylosporangium vinaceum</name>
    <dbReference type="NCBI Taxonomy" id="53362"/>
    <lineage>
        <taxon>Bacteria</taxon>
        <taxon>Bacillati</taxon>
        <taxon>Actinomycetota</taxon>
        <taxon>Actinomycetes</taxon>
        <taxon>Micromonosporales</taxon>
        <taxon>Micromonosporaceae</taxon>
        <taxon>Dactylosporangium</taxon>
    </lineage>
</organism>
<dbReference type="PANTHER" id="PTHR42954:SF2">
    <property type="entry name" value="FE(2+) TRANSPORT PROTEIN A"/>
    <property type="match status" value="1"/>
</dbReference>
<dbReference type="Gene3D" id="2.30.30.90">
    <property type="match status" value="1"/>
</dbReference>